<dbReference type="Proteomes" id="UP000775129">
    <property type="component" value="Unassembled WGS sequence"/>
</dbReference>
<feature type="transmembrane region" description="Helical" evidence="2">
    <location>
        <begin position="6"/>
        <end position="26"/>
    </location>
</feature>
<feature type="region of interest" description="Disordered" evidence="1">
    <location>
        <begin position="31"/>
        <end position="55"/>
    </location>
</feature>
<dbReference type="AlphaFoldDB" id="A0A3R8QPM3"/>
<evidence type="ECO:0000256" key="2">
    <source>
        <dbReference type="SAM" id="Phobius"/>
    </source>
</evidence>
<keyword evidence="2" id="KW-0812">Transmembrane</keyword>
<organism evidence="4 5">
    <name type="scientific">Brachybacterium paraconglomeratum</name>
    <dbReference type="NCBI Taxonomy" id="173362"/>
    <lineage>
        <taxon>Bacteria</taxon>
        <taxon>Bacillati</taxon>
        <taxon>Actinomycetota</taxon>
        <taxon>Actinomycetes</taxon>
        <taxon>Micrococcales</taxon>
        <taxon>Dermabacteraceae</taxon>
        <taxon>Brachybacterium</taxon>
    </lineage>
</organism>
<dbReference type="Proteomes" id="UP000274327">
    <property type="component" value="Unassembled WGS sequence"/>
</dbReference>
<comment type="caution">
    <text evidence="4">The sequence shown here is derived from an EMBL/GenBank/DDBJ whole genome shotgun (WGS) entry which is preliminary data.</text>
</comment>
<sequence length="80" mass="9283">METLILAAIGVSIAVSLIVIIGRMLVRRREEREKWERDGRPEPRERTPEEKERDRRSAITWGCLVVAVPVVLVLAYWVSR</sequence>
<keyword evidence="2" id="KW-1133">Transmembrane helix</keyword>
<keyword evidence="2" id="KW-0472">Membrane</keyword>
<protein>
    <submittedName>
        <fullName evidence="4">Uncharacterized protein</fullName>
    </submittedName>
</protein>
<evidence type="ECO:0000256" key="1">
    <source>
        <dbReference type="SAM" id="MobiDB-lite"/>
    </source>
</evidence>
<reference evidence="4 5" key="1">
    <citation type="submission" date="2018-07" db="EMBL/GenBank/DDBJ databases">
        <title>Brachybacteriurn paraconglorneratum KCTC 9916.</title>
        <authorList>
            <person name="Li Y."/>
        </authorList>
    </citation>
    <scope>NUCLEOTIDE SEQUENCE [LARGE SCALE GENOMIC DNA]</scope>
    <source>
        <strain evidence="4 5">KCTC 9916</strain>
    </source>
</reference>
<proteinExistence type="predicted"/>
<dbReference type="GeneID" id="78120410"/>
<name>A0A3R8QPM3_9MICO</name>
<reference evidence="3" key="2">
    <citation type="journal article" date="2021" name="PeerJ">
        <title>Extensive microbial diversity within the chicken gut microbiome revealed by metagenomics and culture.</title>
        <authorList>
            <person name="Gilroy R."/>
            <person name="Ravi A."/>
            <person name="Getino M."/>
            <person name="Pursley I."/>
            <person name="Horton D.L."/>
            <person name="Alikhan N.F."/>
            <person name="Baker D."/>
            <person name="Gharbi K."/>
            <person name="Hall N."/>
            <person name="Watson M."/>
            <person name="Adriaenssens E.M."/>
            <person name="Foster-Nyarko E."/>
            <person name="Jarju S."/>
            <person name="Secka A."/>
            <person name="Antonio M."/>
            <person name="Oren A."/>
            <person name="Chaudhuri R.R."/>
            <person name="La Ragione R."/>
            <person name="Hildebrand F."/>
            <person name="Pallen M.J."/>
        </authorList>
    </citation>
    <scope>NUCLEOTIDE SEQUENCE</scope>
    <source>
        <strain evidence="3">1647</strain>
    </source>
</reference>
<reference evidence="3" key="3">
    <citation type="submission" date="2021-09" db="EMBL/GenBank/DDBJ databases">
        <authorList>
            <person name="Gilroy R."/>
        </authorList>
    </citation>
    <scope>NUCLEOTIDE SEQUENCE</scope>
    <source>
        <strain evidence="3">1647</strain>
    </source>
</reference>
<keyword evidence="5" id="KW-1185">Reference proteome</keyword>
<dbReference type="EMBL" id="DYWO01000307">
    <property type="protein sequence ID" value="HJF50170.1"/>
    <property type="molecule type" value="Genomic_DNA"/>
</dbReference>
<accession>A0A3R8QPM3</accession>
<evidence type="ECO:0000313" key="4">
    <source>
        <dbReference type="EMBL" id="RRR19628.1"/>
    </source>
</evidence>
<evidence type="ECO:0000313" key="3">
    <source>
        <dbReference type="EMBL" id="HJF50170.1"/>
    </source>
</evidence>
<gene>
    <name evidence="4" type="ORF">DS079_05100</name>
    <name evidence="3" type="ORF">K8W24_10305</name>
</gene>
<evidence type="ECO:0000313" key="5">
    <source>
        <dbReference type="Proteomes" id="UP000274327"/>
    </source>
</evidence>
<dbReference type="RefSeq" id="WP_053915700.1">
    <property type="nucleotide sequence ID" value="NZ_CANLNX010000002.1"/>
</dbReference>
<dbReference type="EMBL" id="QOCI01000002">
    <property type="protein sequence ID" value="RRR19628.1"/>
    <property type="molecule type" value="Genomic_DNA"/>
</dbReference>
<feature type="transmembrane region" description="Helical" evidence="2">
    <location>
        <begin position="58"/>
        <end position="78"/>
    </location>
</feature>